<dbReference type="AlphaFoldDB" id="A0A0F8XGH7"/>
<dbReference type="EMBL" id="LAZR01063140">
    <property type="protein sequence ID" value="KKK60100.1"/>
    <property type="molecule type" value="Genomic_DNA"/>
</dbReference>
<proteinExistence type="predicted"/>
<evidence type="ECO:0000313" key="2">
    <source>
        <dbReference type="EMBL" id="KKK60100.1"/>
    </source>
</evidence>
<protein>
    <recommendedName>
        <fullName evidence="1">Transposase DDE domain-containing protein</fullName>
    </recommendedName>
</protein>
<accession>A0A0F8XGH7</accession>
<dbReference type="NCBIfam" id="NF033539">
    <property type="entry name" value="transpos_IS1380"/>
    <property type="match status" value="1"/>
</dbReference>
<sequence length="282" mass="31943">CGYEDANDANDLRIDPGFKASCNRLPSGDDLASQPTITRFENSISKKDLYRIAEVFLDRFIASYDTPPEAIVLDIDDTDDETHGAQQMSLFNGYHDEYCYMPLFIFEGQTGNLVTSILRPGKRPNGREIRSIIKRVIKRIRSAWPKVGILVRGDSHFATPELYSWCDKHNVHYILGLSKNSTLKELAQFTMAAAHRRYETFGEKARVFKELSYQAGTWHRALRVIIMAEVSVMGENLRFVVTSLEHGQPSFIYETAYCGRGQMGNFIKDLMLLGIIQRGTGG</sequence>
<dbReference type="InterPro" id="IPR047960">
    <property type="entry name" value="Transpos_IS1380"/>
</dbReference>
<gene>
    <name evidence="2" type="ORF">LCGC14_3027740</name>
</gene>
<organism evidence="2">
    <name type="scientific">marine sediment metagenome</name>
    <dbReference type="NCBI Taxonomy" id="412755"/>
    <lineage>
        <taxon>unclassified sequences</taxon>
        <taxon>metagenomes</taxon>
        <taxon>ecological metagenomes</taxon>
    </lineage>
</organism>
<comment type="caution">
    <text evidence="2">The sequence shown here is derived from an EMBL/GenBank/DDBJ whole genome shotgun (WGS) entry which is preliminary data.</text>
</comment>
<feature type="non-terminal residue" evidence="2">
    <location>
        <position position="1"/>
    </location>
</feature>
<dbReference type="InterPro" id="IPR025668">
    <property type="entry name" value="Tnp_DDE_dom"/>
</dbReference>
<evidence type="ECO:0000259" key="1">
    <source>
        <dbReference type="Pfam" id="PF13701"/>
    </source>
</evidence>
<reference evidence="2" key="1">
    <citation type="journal article" date="2015" name="Nature">
        <title>Complex archaea that bridge the gap between prokaryotes and eukaryotes.</title>
        <authorList>
            <person name="Spang A."/>
            <person name="Saw J.H."/>
            <person name="Jorgensen S.L."/>
            <person name="Zaremba-Niedzwiedzka K."/>
            <person name="Martijn J."/>
            <person name="Lind A.E."/>
            <person name="van Eijk R."/>
            <person name="Schleper C."/>
            <person name="Guy L."/>
            <person name="Ettema T.J."/>
        </authorList>
    </citation>
    <scope>NUCLEOTIDE SEQUENCE</scope>
</reference>
<feature type="domain" description="Transposase DDE" evidence="1">
    <location>
        <begin position="1"/>
        <end position="269"/>
    </location>
</feature>
<name>A0A0F8XGH7_9ZZZZ</name>
<dbReference type="Pfam" id="PF13701">
    <property type="entry name" value="DDE_Tnp_1_4"/>
    <property type="match status" value="1"/>
</dbReference>